<dbReference type="AlphaFoldDB" id="A0A8X6N2C8"/>
<dbReference type="Proteomes" id="UP000887013">
    <property type="component" value="Unassembled WGS sequence"/>
</dbReference>
<name>A0A8X6N2C8_NEPPI</name>
<organism evidence="1 2">
    <name type="scientific">Nephila pilipes</name>
    <name type="common">Giant wood spider</name>
    <name type="synonym">Nephila maculata</name>
    <dbReference type="NCBI Taxonomy" id="299642"/>
    <lineage>
        <taxon>Eukaryota</taxon>
        <taxon>Metazoa</taxon>
        <taxon>Ecdysozoa</taxon>
        <taxon>Arthropoda</taxon>
        <taxon>Chelicerata</taxon>
        <taxon>Arachnida</taxon>
        <taxon>Araneae</taxon>
        <taxon>Araneomorphae</taxon>
        <taxon>Entelegynae</taxon>
        <taxon>Araneoidea</taxon>
        <taxon>Nephilidae</taxon>
        <taxon>Nephila</taxon>
    </lineage>
</organism>
<gene>
    <name evidence="1" type="ORF">NPIL_474591</name>
</gene>
<keyword evidence="2" id="KW-1185">Reference proteome</keyword>
<proteinExistence type="predicted"/>
<sequence length="100" mass="11665">MKNESSTEKEKNLKMSFLLKALNEELEETTSEIGIKVAPNITKLDLNKMITSSKYYEEELTKEMLEGIKIDIERREWRDQQDGKNSKYLTGIKSMLSCKK</sequence>
<dbReference type="EMBL" id="BMAW01099502">
    <property type="protein sequence ID" value="GFS90352.1"/>
    <property type="molecule type" value="Genomic_DNA"/>
</dbReference>
<accession>A0A8X6N2C8</accession>
<comment type="caution">
    <text evidence="1">The sequence shown here is derived from an EMBL/GenBank/DDBJ whole genome shotgun (WGS) entry which is preliminary data.</text>
</comment>
<protein>
    <submittedName>
        <fullName evidence="1">Uncharacterized protein</fullName>
    </submittedName>
</protein>
<evidence type="ECO:0000313" key="2">
    <source>
        <dbReference type="Proteomes" id="UP000887013"/>
    </source>
</evidence>
<reference evidence="1" key="1">
    <citation type="submission" date="2020-08" db="EMBL/GenBank/DDBJ databases">
        <title>Multicomponent nature underlies the extraordinary mechanical properties of spider dragline silk.</title>
        <authorList>
            <person name="Kono N."/>
            <person name="Nakamura H."/>
            <person name="Mori M."/>
            <person name="Yoshida Y."/>
            <person name="Ohtoshi R."/>
            <person name="Malay A.D."/>
            <person name="Moran D.A.P."/>
            <person name="Tomita M."/>
            <person name="Numata K."/>
            <person name="Arakawa K."/>
        </authorList>
    </citation>
    <scope>NUCLEOTIDE SEQUENCE</scope>
</reference>
<evidence type="ECO:0000313" key="1">
    <source>
        <dbReference type="EMBL" id="GFS90352.1"/>
    </source>
</evidence>